<dbReference type="EMBL" id="KV441391">
    <property type="protein sequence ID" value="OAF60514.1"/>
    <property type="molecule type" value="Genomic_DNA"/>
</dbReference>
<dbReference type="GO" id="GO:0004622">
    <property type="term" value="F:phosphatidylcholine lysophospholipase activity"/>
    <property type="evidence" value="ECO:0007669"/>
    <property type="project" value="UniProtKB-EC"/>
</dbReference>
<dbReference type="Pfam" id="PF01735">
    <property type="entry name" value="PLA2_B"/>
    <property type="match status" value="1"/>
</dbReference>
<dbReference type="InterPro" id="IPR002642">
    <property type="entry name" value="LysoPLipase_cat_dom"/>
</dbReference>
<organism evidence="12">
    <name type="scientific">Pseudogymnoascus destructans</name>
    <dbReference type="NCBI Taxonomy" id="655981"/>
    <lineage>
        <taxon>Eukaryota</taxon>
        <taxon>Fungi</taxon>
        <taxon>Dikarya</taxon>
        <taxon>Ascomycota</taxon>
        <taxon>Pezizomycotina</taxon>
        <taxon>Leotiomycetes</taxon>
        <taxon>Thelebolales</taxon>
        <taxon>Thelebolaceae</taxon>
        <taxon>Pseudogymnoascus</taxon>
    </lineage>
</organism>
<evidence type="ECO:0000256" key="4">
    <source>
        <dbReference type="ARBA" id="ARBA00022801"/>
    </source>
</evidence>
<keyword evidence="3 10" id="KW-0732">Signal</keyword>
<dbReference type="AlphaFoldDB" id="A0A177AH60"/>
<evidence type="ECO:0000256" key="5">
    <source>
        <dbReference type="ARBA" id="ARBA00022963"/>
    </source>
</evidence>
<evidence type="ECO:0000256" key="1">
    <source>
        <dbReference type="ARBA" id="ARBA00008780"/>
    </source>
</evidence>
<dbReference type="PANTHER" id="PTHR10728">
    <property type="entry name" value="CYTOSOLIC PHOSPHOLIPASE A2"/>
    <property type="match status" value="1"/>
</dbReference>
<dbReference type="EC" id="3.1.1.5" evidence="2 10"/>
<keyword evidence="5 9" id="KW-0442">Lipid degradation</keyword>
<keyword evidence="6 9" id="KW-0443">Lipid metabolism</keyword>
<dbReference type="InterPro" id="IPR016035">
    <property type="entry name" value="Acyl_Trfase/lysoPLipase"/>
</dbReference>
<dbReference type="Gene3D" id="3.40.1090.10">
    <property type="entry name" value="Cytosolic phospholipase A2 catalytic domain"/>
    <property type="match status" value="1"/>
</dbReference>
<evidence type="ECO:0000256" key="6">
    <source>
        <dbReference type="ARBA" id="ARBA00023098"/>
    </source>
</evidence>
<dbReference type="eggNOG" id="KOG1325">
    <property type="taxonomic scope" value="Eukaryota"/>
</dbReference>
<evidence type="ECO:0000256" key="7">
    <source>
        <dbReference type="ARBA" id="ARBA00023180"/>
    </source>
</evidence>
<dbReference type="VEuPathDB" id="FungiDB:GMDG_07792"/>
<feature type="domain" description="PLA2c" evidence="11">
    <location>
        <begin position="62"/>
        <end position="608"/>
    </location>
</feature>
<evidence type="ECO:0000259" key="11">
    <source>
        <dbReference type="PROSITE" id="PS51210"/>
    </source>
</evidence>
<dbReference type="GO" id="GO:0005829">
    <property type="term" value="C:cytosol"/>
    <property type="evidence" value="ECO:0007669"/>
    <property type="project" value="TreeGrafter"/>
</dbReference>
<evidence type="ECO:0000256" key="10">
    <source>
        <dbReference type="RuleBase" id="RU362103"/>
    </source>
</evidence>
<evidence type="ECO:0000256" key="9">
    <source>
        <dbReference type="PROSITE-ProRule" id="PRU00555"/>
    </source>
</evidence>
<dbReference type="GO" id="GO:0004623">
    <property type="term" value="F:phospholipase A2 activity"/>
    <property type="evidence" value="ECO:0007669"/>
    <property type="project" value="TreeGrafter"/>
</dbReference>
<dbReference type="GeneID" id="36286386"/>
<dbReference type="CDD" id="cd07203">
    <property type="entry name" value="cPLA2_Fungal_PLB"/>
    <property type="match status" value="1"/>
</dbReference>
<gene>
    <name evidence="12" type="primary">PLB1</name>
    <name evidence="12" type="ORF">VC83_03309</name>
</gene>
<keyword evidence="7" id="KW-0325">Glycoprotein</keyword>
<dbReference type="GO" id="GO:0005783">
    <property type="term" value="C:endoplasmic reticulum"/>
    <property type="evidence" value="ECO:0007669"/>
    <property type="project" value="TreeGrafter"/>
</dbReference>
<keyword evidence="4 9" id="KW-0378">Hydrolase</keyword>
<dbReference type="SUPFAM" id="SSF52151">
    <property type="entry name" value="FabD/lysophospholipase-like"/>
    <property type="match status" value="1"/>
</dbReference>
<dbReference type="RefSeq" id="XP_024325795.1">
    <property type="nucleotide sequence ID" value="XM_024466957.1"/>
</dbReference>
<dbReference type="GO" id="GO:0046475">
    <property type="term" value="P:glycerophospholipid catabolic process"/>
    <property type="evidence" value="ECO:0007669"/>
    <property type="project" value="TreeGrafter"/>
</dbReference>
<feature type="chain" id="PRO_5007948890" description="Lysophospholipase" evidence="10">
    <location>
        <begin position="20"/>
        <end position="654"/>
    </location>
</feature>
<feature type="signal peptide" evidence="10">
    <location>
        <begin position="1"/>
        <end position="19"/>
    </location>
</feature>
<evidence type="ECO:0000256" key="8">
    <source>
        <dbReference type="ARBA" id="ARBA00049531"/>
    </source>
</evidence>
<accession>A0A177AH60</accession>
<comment type="catalytic activity">
    <reaction evidence="8 10">
        <text>a 1-acyl-sn-glycero-3-phosphocholine + H2O = sn-glycerol 3-phosphocholine + a fatty acid + H(+)</text>
        <dbReference type="Rhea" id="RHEA:15177"/>
        <dbReference type="ChEBI" id="CHEBI:15377"/>
        <dbReference type="ChEBI" id="CHEBI:15378"/>
        <dbReference type="ChEBI" id="CHEBI:16870"/>
        <dbReference type="ChEBI" id="CHEBI:28868"/>
        <dbReference type="ChEBI" id="CHEBI:58168"/>
        <dbReference type="EC" id="3.1.1.5"/>
    </reaction>
</comment>
<name>A0A177AH60_9PEZI</name>
<dbReference type="OrthoDB" id="4084751at2759"/>
<comment type="similarity">
    <text evidence="1 10">Belongs to the lysophospholipase family.</text>
</comment>
<dbReference type="SMART" id="SM00022">
    <property type="entry name" value="PLAc"/>
    <property type="match status" value="1"/>
</dbReference>
<dbReference type="FunFam" id="3.40.1090.10:FF:000010">
    <property type="entry name" value="Lysophospholipase"/>
    <property type="match status" value="1"/>
</dbReference>
<reference evidence="12" key="1">
    <citation type="submission" date="2016-03" db="EMBL/GenBank/DDBJ databases">
        <title>Updated assembly of Pseudogymnoascus destructans, the fungus causing white-nose syndrome of bats.</title>
        <authorList>
            <person name="Palmer J.M."/>
            <person name="Drees K.P."/>
            <person name="Foster J.T."/>
            <person name="Lindner D.L."/>
        </authorList>
    </citation>
    <scope>NUCLEOTIDE SEQUENCE [LARGE SCALE GENOMIC DNA]</scope>
    <source>
        <strain evidence="12">20631-21</strain>
    </source>
</reference>
<dbReference type="Proteomes" id="UP000077154">
    <property type="component" value="Unassembled WGS sequence"/>
</dbReference>
<protein>
    <recommendedName>
        <fullName evidence="2 10">Lysophospholipase</fullName>
        <ecNumber evidence="2 10">3.1.1.5</ecNumber>
    </recommendedName>
</protein>
<evidence type="ECO:0000256" key="2">
    <source>
        <dbReference type="ARBA" id="ARBA00013274"/>
    </source>
</evidence>
<evidence type="ECO:0000313" key="12">
    <source>
        <dbReference type="EMBL" id="OAF60514.1"/>
    </source>
</evidence>
<evidence type="ECO:0000256" key="3">
    <source>
        <dbReference type="ARBA" id="ARBA00022729"/>
    </source>
</evidence>
<dbReference type="PANTHER" id="PTHR10728:SF33">
    <property type="entry name" value="LYSOPHOSPHOLIPASE 1-RELATED"/>
    <property type="match status" value="1"/>
</dbReference>
<proteinExistence type="inferred from homology"/>
<dbReference type="PROSITE" id="PS51210">
    <property type="entry name" value="PLA2C"/>
    <property type="match status" value="1"/>
</dbReference>
<sequence length="654" mass="69497">MRILSGIVSLVTVAQLSHATAIVAPRDDAHLDYAAVAIAASELLNRGLPDSPTNGYAPGNVSCPATRPTIRNAASLSKNETEWLPVRRNNTIDPMKDLLSRANIAGFDAAAYIEKHRNNATALPNIGIAMSGGGYRALMNGAGFLAAADSRTVNATGKGGIGGLLQSATYLSGLSGGSWLVGSIYANNFSSVTALRDGSSGSSVWQFGNSIFQGPKENGISILNTAEYYKNIMSQVDSKKNAGYEVSITDYWGRALSYQLINATDGGPAYTFSSIALQDNFKNGETPFPVIVADGRSPGDIIISINATVYEFNPFEMGSWDPTTFGFAPTRYLGSKFDGGVVPTSASCVRGFDNAGYVFGTSSTLFNQFILNLNGTSSSLLTEALASILKSIGQDNNDIAQYSPNPFFHYNPATNRDADITQLSLVDGGEDLQNIPLHPLIQPVRHVDVIFAVDGSADTKFFWPNGTALVATYERSLNTTIGNGTSFPAIPDVNTFVNLGLNSRPTFFGCDPKNTTSLTPLVVYVPHAPYIAHSNVSTFDPAYDDAQRNLIIQNGYDVATMGNGTVDAEWVTCLGCAVLSRSWDRTQTAVPEACTKCFQRYCWDGSLNSTVPANYDPAFKIAGVVVKESGGGKVGPRKVVAVVVGVVLGGLMMV</sequence>